<keyword evidence="2 3" id="KW-0808">Transferase</keyword>
<dbReference type="EMBL" id="QRBF01000003">
    <property type="protein sequence ID" value="RDS84009.1"/>
    <property type="molecule type" value="Genomic_DNA"/>
</dbReference>
<gene>
    <name evidence="3" type="ORF">DWU99_09525</name>
</gene>
<dbReference type="InterPro" id="IPR051199">
    <property type="entry name" value="LPS_LOS_Heptosyltrfase"/>
</dbReference>
<dbReference type="Pfam" id="PF01075">
    <property type="entry name" value="Glyco_transf_9"/>
    <property type="match status" value="1"/>
</dbReference>
<dbReference type="PANTHER" id="PTHR30160:SF1">
    <property type="entry name" value="LIPOPOLYSACCHARIDE 1,2-N-ACETYLGLUCOSAMINETRANSFERASE-RELATED"/>
    <property type="match status" value="1"/>
</dbReference>
<dbReference type="OrthoDB" id="9781892at2"/>
<dbReference type="RefSeq" id="WP_115477811.1">
    <property type="nucleotide sequence ID" value="NZ_QRBF01000003.1"/>
</dbReference>
<evidence type="ECO:0000256" key="2">
    <source>
        <dbReference type="ARBA" id="ARBA00022679"/>
    </source>
</evidence>
<organism evidence="3 4">
    <name type="scientific">Dyella psychrodurans</name>
    <dbReference type="NCBI Taxonomy" id="1927960"/>
    <lineage>
        <taxon>Bacteria</taxon>
        <taxon>Pseudomonadati</taxon>
        <taxon>Pseudomonadota</taxon>
        <taxon>Gammaproteobacteria</taxon>
        <taxon>Lysobacterales</taxon>
        <taxon>Rhodanobacteraceae</taxon>
        <taxon>Dyella</taxon>
    </lineage>
</organism>
<keyword evidence="1" id="KW-0328">Glycosyltransferase</keyword>
<dbReference type="AlphaFoldDB" id="A0A370X6F3"/>
<comment type="caution">
    <text evidence="3">The sequence shown here is derived from an EMBL/GenBank/DDBJ whole genome shotgun (WGS) entry which is preliminary data.</text>
</comment>
<protein>
    <submittedName>
        <fullName evidence="3">Lipopolysaccharide heptosyltransferase family protein</fullName>
    </submittedName>
</protein>
<dbReference type="PANTHER" id="PTHR30160">
    <property type="entry name" value="TETRAACYLDISACCHARIDE 4'-KINASE-RELATED"/>
    <property type="match status" value="1"/>
</dbReference>
<dbReference type="GO" id="GO:0008713">
    <property type="term" value="F:ADP-heptose-lipopolysaccharide heptosyltransferase activity"/>
    <property type="evidence" value="ECO:0007669"/>
    <property type="project" value="TreeGrafter"/>
</dbReference>
<name>A0A370X6F3_9GAMM</name>
<keyword evidence="4" id="KW-1185">Reference proteome</keyword>
<dbReference type="GO" id="GO:0005829">
    <property type="term" value="C:cytosol"/>
    <property type="evidence" value="ECO:0007669"/>
    <property type="project" value="TreeGrafter"/>
</dbReference>
<sequence>MSTSSLRPLVIRFGRLGDTLLLQPLLRRLHARYGQPCQLFAIGKYSIELYRGQPDMADVIALKAHHRPFLLSPEQWRAVHALRAMRQVPVYVCEPQPRSLARIRLLLKLAGIPDNHCVFLNDIPLQPGEHWIEHLLQLADTTPAAFRASFGDVARATAAMPELLVSAQERAECDRWLVRRELFGHPLVLFQPANKRTIRWNGVRAASDDDKQWPIAHWARVASAIHAQLPNARILLCGAPNEAAYLEGIRQGMAQPGVEVVATELPLPRLKALLAIAHSMISVDTGPAHIAAAMGCPLVVMFGSVSPAHWTPRGRTPDAVHVLGGPPFNRVDAIAPDEVIDAWHGLPARTSLVRQAEAVSASAQTRV</sequence>
<dbReference type="GO" id="GO:0009244">
    <property type="term" value="P:lipopolysaccharide core region biosynthetic process"/>
    <property type="evidence" value="ECO:0007669"/>
    <property type="project" value="TreeGrafter"/>
</dbReference>
<accession>A0A370X6F3</accession>
<reference evidence="3 4" key="1">
    <citation type="submission" date="2018-07" db="EMBL/GenBank/DDBJ databases">
        <title>Dyella monticola sp. nov. and Dyella psychrodurans sp. nov. isolated from monsoon evergreen broad-leaved forest soil of Dinghu Mountain, China.</title>
        <authorList>
            <person name="Gao Z."/>
            <person name="Qiu L."/>
        </authorList>
    </citation>
    <scope>NUCLEOTIDE SEQUENCE [LARGE SCALE GENOMIC DNA]</scope>
    <source>
        <strain evidence="3 4">4MSK11</strain>
    </source>
</reference>
<dbReference type="InterPro" id="IPR002201">
    <property type="entry name" value="Glyco_trans_9"/>
</dbReference>
<evidence type="ECO:0000313" key="3">
    <source>
        <dbReference type="EMBL" id="RDS84009.1"/>
    </source>
</evidence>
<evidence type="ECO:0000313" key="4">
    <source>
        <dbReference type="Proteomes" id="UP000255334"/>
    </source>
</evidence>
<dbReference type="SUPFAM" id="SSF53756">
    <property type="entry name" value="UDP-Glycosyltransferase/glycogen phosphorylase"/>
    <property type="match status" value="1"/>
</dbReference>
<dbReference type="Gene3D" id="3.40.50.2000">
    <property type="entry name" value="Glycogen Phosphorylase B"/>
    <property type="match status" value="2"/>
</dbReference>
<dbReference type="Proteomes" id="UP000255334">
    <property type="component" value="Unassembled WGS sequence"/>
</dbReference>
<proteinExistence type="predicted"/>
<dbReference type="CDD" id="cd03789">
    <property type="entry name" value="GT9_LPS_heptosyltransferase"/>
    <property type="match status" value="1"/>
</dbReference>
<evidence type="ECO:0000256" key="1">
    <source>
        <dbReference type="ARBA" id="ARBA00022676"/>
    </source>
</evidence>